<accession>A0AAJ1U8H3</accession>
<dbReference type="EMBL" id="JANFFA010000001">
    <property type="protein sequence ID" value="MDQ2093088.1"/>
    <property type="molecule type" value="Genomic_DNA"/>
</dbReference>
<dbReference type="RefSeq" id="WP_317624690.1">
    <property type="nucleotide sequence ID" value="NZ_JANFFA010000001.1"/>
</dbReference>
<evidence type="ECO:0000313" key="4">
    <source>
        <dbReference type="EMBL" id="MDQ2093088.1"/>
    </source>
</evidence>
<dbReference type="Gene3D" id="3.30.1450.10">
    <property type="match status" value="1"/>
</dbReference>
<dbReference type="PROSITE" id="PS51257">
    <property type="entry name" value="PROKAR_LIPOPROTEIN"/>
    <property type="match status" value="1"/>
</dbReference>
<gene>
    <name evidence="4" type="primary">bamE</name>
    <name evidence="4" type="ORF">NOI20_03095</name>
</gene>
<evidence type="ECO:0000313" key="5">
    <source>
        <dbReference type="Proteomes" id="UP001227162"/>
    </source>
</evidence>
<evidence type="ECO:0000259" key="3">
    <source>
        <dbReference type="Pfam" id="PF04355"/>
    </source>
</evidence>
<comment type="caution">
    <text evidence="4">The sequence shown here is derived from an EMBL/GenBank/DDBJ whole genome shotgun (WGS) entry which is preliminary data.</text>
</comment>
<feature type="domain" description="Outer membrane protein assembly factor BamE" evidence="3">
    <location>
        <begin position="36"/>
        <end position="110"/>
    </location>
</feature>
<dbReference type="InterPro" id="IPR007450">
    <property type="entry name" value="BamE_dom"/>
</dbReference>
<reference evidence="4" key="1">
    <citation type="submission" date="2022-07" db="EMBL/GenBank/DDBJ databases">
        <authorList>
            <person name="Otstavnykh N."/>
            <person name="Isaeva M."/>
            <person name="Bystritskaya E."/>
        </authorList>
    </citation>
    <scope>NUCLEOTIDE SEQUENCE</scope>
    <source>
        <strain evidence="4">10Alg 79</strain>
    </source>
</reference>
<dbReference type="Proteomes" id="UP001227162">
    <property type="component" value="Unassembled WGS sequence"/>
</dbReference>
<dbReference type="InterPro" id="IPR037873">
    <property type="entry name" value="BamE-like"/>
</dbReference>
<proteinExistence type="predicted"/>
<dbReference type="Pfam" id="PF04355">
    <property type="entry name" value="BamE"/>
    <property type="match status" value="1"/>
</dbReference>
<dbReference type="GO" id="GO:0019867">
    <property type="term" value="C:outer membrane"/>
    <property type="evidence" value="ECO:0007669"/>
    <property type="project" value="InterPro"/>
</dbReference>
<protein>
    <submittedName>
        <fullName evidence="4">Outer membrane protein assembly factor BamE</fullName>
    </submittedName>
</protein>
<organism evidence="4 5">
    <name type="scientific">Rhodalgimonas zhirmunskyi</name>
    <dbReference type="NCBI Taxonomy" id="2964767"/>
    <lineage>
        <taxon>Bacteria</taxon>
        <taxon>Pseudomonadati</taxon>
        <taxon>Pseudomonadota</taxon>
        <taxon>Alphaproteobacteria</taxon>
        <taxon>Rhodobacterales</taxon>
        <taxon>Roseobacteraceae</taxon>
        <taxon>Rhodalgimonas</taxon>
    </lineage>
</organism>
<name>A0AAJ1U8H3_9RHOB</name>
<evidence type="ECO:0000256" key="2">
    <source>
        <dbReference type="ARBA" id="ARBA00023136"/>
    </source>
</evidence>
<keyword evidence="2" id="KW-0472">Membrane</keyword>
<evidence type="ECO:0000256" key="1">
    <source>
        <dbReference type="ARBA" id="ARBA00022729"/>
    </source>
</evidence>
<reference evidence="4" key="2">
    <citation type="submission" date="2023-04" db="EMBL/GenBank/DDBJ databases">
        <title>'Rhodoalgimonas zhirmunskyi' gen. nov., isolated from a red alga.</title>
        <authorList>
            <person name="Nedashkovskaya O.I."/>
            <person name="Otstavnykh N.Y."/>
            <person name="Bystritskaya E.P."/>
            <person name="Balabanova L.A."/>
            <person name="Isaeva M.P."/>
        </authorList>
    </citation>
    <scope>NUCLEOTIDE SEQUENCE</scope>
    <source>
        <strain evidence="4">10Alg 79</strain>
    </source>
</reference>
<keyword evidence="1" id="KW-0732">Signal</keyword>
<sequence>MGISSKAGMTGRARALVAMLLIASVAACAPIYRNHGYVPSQEELDEISVGDSRATVDEVIGAPTTGGMMGEGDYYYVRSRVKRLGMLEPKEIDRQVVAISFDSNDGVQNIERFGLERGRVIALNRRVTSSSVEDKTFFRQLMGNLVNFNPSQFLGSSE</sequence>
<keyword evidence="5" id="KW-1185">Reference proteome</keyword>
<dbReference type="AlphaFoldDB" id="A0AAJ1U8H3"/>